<evidence type="ECO:0000313" key="5">
    <source>
        <dbReference type="Proteomes" id="UP000288216"/>
    </source>
</evidence>
<organism evidence="4 5">
    <name type="scientific">Scyliorhinus torazame</name>
    <name type="common">Cloudy catshark</name>
    <name type="synonym">Catulus torazame</name>
    <dbReference type="NCBI Taxonomy" id="75743"/>
    <lineage>
        <taxon>Eukaryota</taxon>
        <taxon>Metazoa</taxon>
        <taxon>Chordata</taxon>
        <taxon>Craniata</taxon>
        <taxon>Vertebrata</taxon>
        <taxon>Chondrichthyes</taxon>
        <taxon>Elasmobranchii</taxon>
        <taxon>Galeomorphii</taxon>
        <taxon>Galeoidea</taxon>
        <taxon>Carcharhiniformes</taxon>
        <taxon>Scyliorhinidae</taxon>
        <taxon>Scyliorhinus</taxon>
    </lineage>
</organism>
<dbReference type="CDD" id="cd00070">
    <property type="entry name" value="GLECT"/>
    <property type="match status" value="1"/>
</dbReference>
<accession>A0A401NPD9</accession>
<dbReference type="EMBL" id="BFAA01001266">
    <property type="protein sequence ID" value="GCB62755.1"/>
    <property type="molecule type" value="Genomic_DNA"/>
</dbReference>
<keyword evidence="5" id="KW-1185">Reference proteome</keyword>
<evidence type="ECO:0000256" key="1">
    <source>
        <dbReference type="ARBA" id="ARBA00022734"/>
    </source>
</evidence>
<dbReference type="SUPFAM" id="SSF49899">
    <property type="entry name" value="Concanavalin A-like lectins/glucanases"/>
    <property type="match status" value="1"/>
</dbReference>
<dbReference type="SMART" id="SM00276">
    <property type="entry name" value="GLECT"/>
    <property type="match status" value="1"/>
</dbReference>
<sequence length="129" mass="14449">MSLEVHNMGMKSGDTLKIKGKITDDANRFMVNLGSSEGHIGLHFNPRFDETVIVCNSKCDGCWGTEHRDGGFPFSKGVEVKLHITFEGDGFKVKLPNDHVIEFPNRLSLDEVNYMSVHGDFKMASFKLD</sequence>
<proteinExistence type="predicted"/>
<dbReference type="InterPro" id="IPR013320">
    <property type="entry name" value="ConA-like_dom_sf"/>
</dbReference>
<dbReference type="PANTHER" id="PTHR11346">
    <property type="entry name" value="GALECTIN"/>
    <property type="match status" value="1"/>
</dbReference>
<name>A0A401NPD9_SCYTO</name>
<dbReference type="FunFam" id="2.60.120.200:FF:000021">
    <property type="entry name" value="Galectin"/>
    <property type="match status" value="1"/>
</dbReference>
<dbReference type="Pfam" id="PF00337">
    <property type="entry name" value="Gal-bind_lectin"/>
    <property type="match status" value="1"/>
</dbReference>
<dbReference type="PANTHER" id="PTHR11346:SF147">
    <property type="entry name" value="GALECTIN"/>
    <property type="match status" value="1"/>
</dbReference>
<keyword evidence="1 2" id="KW-0430">Lectin</keyword>
<dbReference type="SMART" id="SM00908">
    <property type="entry name" value="Gal-bind_lectin"/>
    <property type="match status" value="1"/>
</dbReference>
<protein>
    <recommendedName>
        <fullName evidence="2">Galectin</fullName>
    </recommendedName>
</protein>
<dbReference type="STRING" id="75743.A0A401NPD9"/>
<dbReference type="PROSITE" id="PS51304">
    <property type="entry name" value="GALECTIN"/>
    <property type="match status" value="1"/>
</dbReference>
<dbReference type="InterPro" id="IPR001079">
    <property type="entry name" value="Galectin_CRD"/>
</dbReference>
<gene>
    <name evidence="4" type="ORF">scyTo_0004304</name>
</gene>
<dbReference type="Proteomes" id="UP000288216">
    <property type="component" value="Unassembled WGS sequence"/>
</dbReference>
<dbReference type="AlphaFoldDB" id="A0A401NPD9"/>
<evidence type="ECO:0000256" key="2">
    <source>
        <dbReference type="RuleBase" id="RU102079"/>
    </source>
</evidence>
<evidence type="ECO:0000259" key="3">
    <source>
        <dbReference type="PROSITE" id="PS51304"/>
    </source>
</evidence>
<dbReference type="InterPro" id="IPR044156">
    <property type="entry name" value="Galectin-like"/>
</dbReference>
<comment type="caution">
    <text evidence="4">The sequence shown here is derived from an EMBL/GenBank/DDBJ whole genome shotgun (WGS) entry which is preliminary data.</text>
</comment>
<dbReference type="OMA" id="EITNMDM"/>
<dbReference type="GO" id="GO:0030246">
    <property type="term" value="F:carbohydrate binding"/>
    <property type="evidence" value="ECO:0007669"/>
    <property type="project" value="UniProtKB-UniRule"/>
</dbReference>
<reference evidence="4 5" key="1">
    <citation type="journal article" date="2018" name="Nat. Ecol. Evol.">
        <title>Shark genomes provide insights into elasmobranch evolution and the origin of vertebrates.</title>
        <authorList>
            <person name="Hara Y"/>
            <person name="Yamaguchi K"/>
            <person name="Onimaru K"/>
            <person name="Kadota M"/>
            <person name="Koyanagi M"/>
            <person name="Keeley SD"/>
            <person name="Tatsumi K"/>
            <person name="Tanaka K"/>
            <person name="Motone F"/>
            <person name="Kageyama Y"/>
            <person name="Nozu R"/>
            <person name="Adachi N"/>
            <person name="Nishimura O"/>
            <person name="Nakagawa R"/>
            <person name="Tanegashima C"/>
            <person name="Kiyatake I"/>
            <person name="Matsumoto R"/>
            <person name="Murakumo K"/>
            <person name="Nishida K"/>
            <person name="Terakita A"/>
            <person name="Kuratani S"/>
            <person name="Sato K"/>
            <person name="Hyodo S Kuraku.S."/>
        </authorList>
    </citation>
    <scope>NUCLEOTIDE SEQUENCE [LARGE SCALE GENOMIC DNA]</scope>
</reference>
<feature type="domain" description="Galectin" evidence="3">
    <location>
        <begin position="2"/>
        <end position="129"/>
    </location>
</feature>
<evidence type="ECO:0000313" key="4">
    <source>
        <dbReference type="EMBL" id="GCB62755.1"/>
    </source>
</evidence>
<dbReference type="OrthoDB" id="8918229at2759"/>
<dbReference type="Gene3D" id="2.60.120.200">
    <property type="match status" value="1"/>
</dbReference>